<evidence type="ECO:0000256" key="6">
    <source>
        <dbReference type="ARBA" id="ARBA00022676"/>
    </source>
</evidence>
<name>A0A9D3ZID8_9ROSI</name>
<comment type="subcellular location">
    <subcellularLocation>
        <location evidence="1">Endoplasmic reticulum membrane</location>
        <topology evidence="1">Multi-pass membrane protein</topology>
    </subcellularLocation>
</comment>
<evidence type="ECO:0000256" key="12">
    <source>
        <dbReference type="ARBA" id="ARBA00044727"/>
    </source>
</evidence>
<dbReference type="InterPro" id="IPR016900">
    <property type="entry name" value="Alg10"/>
</dbReference>
<feature type="transmembrane region" description="Helical" evidence="14">
    <location>
        <begin position="6"/>
        <end position="24"/>
    </location>
</feature>
<sequence>RWFFTFLYYTDVASLTAVLAMYLARLKKKYLFSALVNESFVNPYTSVDVSSNLRKRKSIGNAEANKQSFYWTNSTDTSSSSQTSGVKEAHAVSPKFAQIMNFSLISLLLRLLCISQQVMLPSRINNSENCLLTGIPYTVLNIFMMRMFVLAVPLGT</sequence>
<comment type="catalytic activity">
    <reaction evidence="13">
        <text>an alpha-D-Glc-(1-&gt;3)-alpha-D-Glc-(1-&gt;3)-alpha-D-Man-(1-&gt;2)-alpha-D-Man-(1-&gt;2)-alpha-D-Man-(1-&gt;3)-[alpha-D-Man-(1-&gt;2)-alpha-D-Man-(1-&gt;3)-[alpha-D-Man-(1-&gt;2)-alpha-D-Man-(1-&gt;6)]-alpha-D-Man-(1-&gt;6)]-beta-D-Man-(1-&gt;4)-beta-D-GlcNAc-(1-&gt;4)-alpha-D-GlcNAc-diphospho-di-trans,poly-cis-dolichol + a di-trans,poly-cis-dolichyl beta-D-glucosyl phosphate = a alpha-D-Glc-(1-&gt;2)-alpha-D-Glc-(1-&gt;3)-alpha-D-Glc-(1-&gt;3)-alpha-D-Man-(1-&gt;2)-alpha-D-Man-(1-&gt;2)-alpha-D-Man-(1-&gt;3)-[alpha-D-Man-(1-&gt;2)-alpha-D-Man-(1-&gt;3)-[alpha-D-Man-(1-&gt;2)-alpha-D-Man-(1-&gt;6)]-alpha-D-Man-(1-&gt;6)]-beta-D-Man-(1-&gt;4)-beta-D-GlcNAc-(1-&gt;4)-alpha-D-GlcNAc-diphospho-di-trans,poly-cis-dolichol + a di-trans,poly-cis-dolichyl phosphate + H(+)</text>
        <dbReference type="Rhea" id="RHEA:29543"/>
        <dbReference type="Rhea" id="RHEA-COMP:19498"/>
        <dbReference type="Rhea" id="RHEA-COMP:19502"/>
        <dbReference type="Rhea" id="RHEA-COMP:19512"/>
        <dbReference type="Rhea" id="RHEA-COMP:19522"/>
        <dbReference type="ChEBI" id="CHEBI:15378"/>
        <dbReference type="ChEBI" id="CHEBI:57525"/>
        <dbReference type="ChEBI" id="CHEBI:57683"/>
        <dbReference type="ChEBI" id="CHEBI:132522"/>
        <dbReference type="ChEBI" id="CHEBI:132523"/>
        <dbReference type="EC" id="2.4.1.256"/>
    </reaction>
    <physiologicalReaction direction="left-to-right" evidence="13">
        <dbReference type="Rhea" id="RHEA:29544"/>
    </physiologicalReaction>
</comment>
<evidence type="ECO:0000256" key="1">
    <source>
        <dbReference type="ARBA" id="ARBA00004477"/>
    </source>
</evidence>
<dbReference type="EMBL" id="JAIQCV010000012">
    <property type="protein sequence ID" value="KAH1039385.1"/>
    <property type="molecule type" value="Genomic_DNA"/>
</dbReference>
<evidence type="ECO:0000256" key="8">
    <source>
        <dbReference type="ARBA" id="ARBA00022692"/>
    </source>
</evidence>
<reference evidence="15 16" key="1">
    <citation type="journal article" date="2021" name="Plant Biotechnol. J.">
        <title>Multi-omics assisted identification of the key and species-specific regulatory components of drought-tolerant mechanisms in Gossypium stocksii.</title>
        <authorList>
            <person name="Yu D."/>
            <person name="Ke L."/>
            <person name="Zhang D."/>
            <person name="Wu Y."/>
            <person name="Sun Y."/>
            <person name="Mei J."/>
            <person name="Sun J."/>
            <person name="Sun Y."/>
        </authorList>
    </citation>
    <scope>NUCLEOTIDE SEQUENCE [LARGE SCALE GENOMIC DNA]</scope>
    <source>
        <strain evidence="16">cv. E1</strain>
        <tissue evidence="15">Leaf</tissue>
    </source>
</reference>
<keyword evidence="16" id="KW-1185">Reference proteome</keyword>
<dbReference type="PANTHER" id="PTHR12989">
    <property type="entry name" value="ALPHA-1,2-GLUCOSYLTRANSFERASE ALG10"/>
    <property type="match status" value="1"/>
</dbReference>
<dbReference type="Pfam" id="PF04922">
    <property type="entry name" value="DIE2_ALG10"/>
    <property type="match status" value="1"/>
</dbReference>
<comment type="caution">
    <text evidence="15">The sequence shown here is derived from an EMBL/GenBank/DDBJ whole genome shotgun (WGS) entry which is preliminary data.</text>
</comment>
<dbReference type="AlphaFoldDB" id="A0A9D3ZID8"/>
<accession>A0A9D3ZID8</accession>
<dbReference type="GO" id="GO:0106073">
    <property type="term" value="F:dolichyl pyrophosphate Glc2Man9GlcNAc2 alpha-1,2-glucosyltransferase activity"/>
    <property type="evidence" value="ECO:0007669"/>
    <property type="project" value="UniProtKB-EC"/>
</dbReference>
<evidence type="ECO:0000313" key="16">
    <source>
        <dbReference type="Proteomes" id="UP000828251"/>
    </source>
</evidence>
<evidence type="ECO:0000256" key="14">
    <source>
        <dbReference type="SAM" id="Phobius"/>
    </source>
</evidence>
<comment type="pathway">
    <text evidence="2">Protein modification; protein glycosylation.</text>
</comment>
<dbReference type="GO" id="GO:0005789">
    <property type="term" value="C:endoplasmic reticulum membrane"/>
    <property type="evidence" value="ECO:0007669"/>
    <property type="project" value="UniProtKB-SubCell"/>
</dbReference>
<evidence type="ECO:0000256" key="10">
    <source>
        <dbReference type="ARBA" id="ARBA00022989"/>
    </source>
</evidence>
<evidence type="ECO:0000256" key="9">
    <source>
        <dbReference type="ARBA" id="ARBA00022824"/>
    </source>
</evidence>
<keyword evidence="7" id="KW-0808">Transferase</keyword>
<evidence type="ECO:0000256" key="3">
    <source>
        <dbReference type="ARBA" id="ARBA00010600"/>
    </source>
</evidence>
<keyword evidence="9" id="KW-0256">Endoplasmic reticulum</keyword>
<evidence type="ECO:0000256" key="11">
    <source>
        <dbReference type="ARBA" id="ARBA00023136"/>
    </source>
</evidence>
<evidence type="ECO:0000256" key="2">
    <source>
        <dbReference type="ARBA" id="ARBA00004922"/>
    </source>
</evidence>
<comment type="similarity">
    <text evidence="3">Belongs to the ALG10 glucosyltransferase family.</text>
</comment>
<dbReference type="GO" id="GO:0006488">
    <property type="term" value="P:dolichol-linked oligosaccharide biosynthetic process"/>
    <property type="evidence" value="ECO:0007669"/>
    <property type="project" value="InterPro"/>
</dbReference>
<proteinExistence type="inferred from homology"/>
<protein>
    <recommendedName>
        <fullName evidence="5">Dol-P-Glc:Glc(2)Man(9)GlcNAc(2)-PP-Dol alpha-1,2-glucosyltransferase</fullName>
        <ecNumber evidence="4">2.4.1.256</ecNumber>
    </recommendedName>
</protein>
<evidence type="ECO:0000256" key="7">
    <source>
        <dbReference type="ARBA" id="ARBA00022679"/>
    </source>
</evidence>
<dbReference type="PANTHER" id="PTHR12989:SF10">
    <property type="entry name" value="DOL-P-GLC:GLC(2)MAN(9)GLCNAC(2)-PP-DOL ALPHA-1,2-GLUCOSYLTRANSFERASE-RELATED"/>
    <property type="match status" value="1"/>
</dbReference>
<keyword evidence="8 14" id="KW-0812">Transmembrane</keyword>
<evidence type="ECO:0000256" key="4">
    <source>
        <dbReference type="ARBA" id="ARBA00011967"/>
    </source>
</evidence>
<keyword evidence="11 14" id="KW-0472">Membrane</keyword>
<gene>
    <name evidence="15" type="ORF">J1N35_041128</name>
</gene>
<dbReference type="OrthoDB" id="4769at2759"/>
<keyword evidence="10 14" id="KW-1133">Transmembrane helix</keyword>
<dbReference type="Proteomes" id="UP000828251">
    <property type="component" value="Unassembled WGS sequence"/>
</dbReference>
<evidence type="ECO:0000256" key="13">
    <source>
        <dbReference type="ARBA" id="ARBA00048064"/>
    </source>
</evidence>
<evidence type="ECO:0000256" key="5">
    <source>
        <dbReference type="ARBA" id="ARBA00018512"/>
    </source>
</evidence>
<keyword evidence="6" id="KW-0328">Glycosyltransferase</keyword>
<dbReference type="EC" id="2.4.1.256" evidence="4"/>
<comment type="function">
    <text evidence="12">Dol-P-Glc:Glc(2)Man(9)GlcNAc(2)-PP-Dol alpha-1,2-glucosyltransferase that operates in the biosynthetic pathway of dolichol-linked oligosaccharides, the glycan precursors employed in protein asparagine (N)-glycosylation. The assembly of dolichol-linked oligosaccharides begins on the cytosolic side of the endoplasmic reticulum membrane and finishes in its lumen. The sequential addition of sugars to dolichol pyrophosphate produces dolichol-linked oligosaccharides containing fourteen sugars, including two GlcNAcs, nine mannoses and three glucoses. Once assembled, the oligosaccharide is transferred from the lipid to nascent proteins by oligosaccharyltransferases. In the lumen of the endoplasmic reticulum, adds the third and last glucose residue from dolichyl phosphate glucose (Dol-P-Glc) onto the lipid-linked oligosaccharide intermediate Glc(2)Man(9)GlcNAc(2)-PP-Dol to produce Glc(3)Man(9)GlcNAc(2)-PP-Dol.</text>
</comment>
<evidence type="ECO:0000313" key="15">
    <source>
        <dbReference type="EMBL" id="KAH1039385.1"/>
    </source>
</evidence>
<feature type="non-terminal residue" evidence="15">
    <location>
        <position position="1"/>
    </location>
</feature>
<organism evidence="15 16">
    <name type="scientific">Gossypium stocksii</name>
    <dbReference type="NCBI Taxonomy" id="47602"/>
    <lineage>
        <taxon>Eukaryota</taxon>
        <taxon>Viridiplantae</taxon>
        <taxon>Streptophyta</taxon>
        <taxon>Embryophyta</taxon>
        <taxon>Tracheophyta</taxon>
        <taxon>Spermatophyta</taxon>
        <taxon>Magnoliopsida</taxon>
        <taxon>eudicotyledons</taxon>
        <taxon>Gunneridae</taxon>
        <taxon>Pentapetalae</taxon>
        <taxon>rosids</taxon>
        <taxon>malvids</taxon>
        <taxon>Malvales</taxon>
        <taxon>Malvaceae</taxon>
        <taxon>Malvoideae</taxon>
        <taxon>Gossypium</taxon>
    </lineage>
</organism>